<comment type="caution">
    <text evidence="2">The sequence shown here is derived from an EMBL/GenBank/DDBJ whole genome shotgun (WGS) entry which is preliminary data.</text>
</comment>
<accession>A0A368GW60</accession>
<evidence type="ECO:0000313" key="2">
    <source>
        <dbReference type="EMBL" id="RCN48603.1"/>
    </source>
</evidence>
<dbReference type="AlphaFoldDB" id="A0A368GW60"/>
<feature type="region of interest" description="Disordered" evidence="1">
    <location>
        <begin position="53"/>
        <end position="74"/>
    </location>
</feature>
<dbReference type="Proteomes" id="UP000252519">
    <property type="component" value="Unassembled WGS sequence"/>
</dbReference>
<proteinExistence type="predicted"/>
<reference evidence="2 3" key="1">
    <citation type="submission" date="2014-10" db="EMBL/GenBank/DDBJ databases">
        <title>Draft genome of the hookworm Ancylostoma caninum.</title>
        <authorList>
            <person name="Mitreva M."/>
        </authorList>
    </citation>
    <scope>NUCLEOTIDE SEQUENCE [LARGE SCALE GENOMIC DNA]</scope>
    <source>
        <strain evidence="2 3">Baltimore</strain>
    </source>
</reference>
<gene>
    <name evidence="2" type="ORF">ANCCAN_05241</name>
</gene>
<evidence type="ECO:0000313" key="3">
    <source>
        <dbReference type="Proteomes" id="UP000252519"/>
    </source>
</evidence>
<name>A0A368GW60_ANCCA</name>
<dbReference type="EMBL" id="JOJR01000044">
    <property type="protein sequence ID" value="RCN48603.1"/>
    <property type="molecule type" value="Genomic_DNA"/>
</dbReference>
<feature type="compositionally biased region" description="Basic residues" evidence="1">
    <location>
        <begin position="63"/>
        <end position="74"/>
    </location>
</feature>
<evidence type="ECO:0000256" key="1">
    <source>
        <dbReference type="SAM" id="MobiDB-lite"/>
    </source>
</evidence>
<protein>
    <submittedName>
        <fullName evidence="2">Uncharacterized protein</fullName>
    </submittedName>
</protein>
<keyword evidence="3" id="KW-1185">Reference proteome</keyword>
<organism evidence="2 3">
    <name type="scientific">Ancylostoma caninum</name>
    <name type="common">Dog hookworm</name>
    <dbReference type="NCBI Taxonomy" id="29170"/>
    <lineage>
        <taxon>Eukaryota</taxon>
        <taxon>Metazoa</taxon>
        <taxon>Ecdysozoa</taxon>
        <taxon>Nematoda</taxon>
        <taxon>Chromadorea</taxon>
        <taxon>Rhabditida</taxon>
        <taxon>Rhabditina</taxon>
        <taxon>Rhabditomorpha</taxon>
        <taxon>Strongyloidea</taxon>
        <taxon>Ancylostomatidae</taxon>
        <taxon>Ancylostomatinae</taxon>
        <taxon>Ancylostoma</taxon>
    </lineage>
</organism>
<sequence length="74" mass="9337">MSEITVKNSKRLLRMQEKKRKMMKRREKRMRMTMARHQLRESPVLVHRLLHRQQKRTNPTCKRLLRRASRRRRC</sequence>